<organism evidence="3 4">
    <name type="scientific">Paenibacillus prosopidis</name>
    <dbReference type="NCBI Taxonomy" id="630520"/>
    <lineage>
        <taxon>Bacteria</taxon>
        <taxon>Bacillati</taxon>
        <taxon>Bacillota</taxon>
        <taxon>Bacilli</taxon>
        <taxon>Bacillales</taxon>
        <taxon>Paenibacillaceae</taxon>
        <taxon>Paenibacillus</taxon>
    </lineage>
</organism>
<dbReference type="RefSeq" id="WP_245976027.1">
    <property type="nucleotide sequence ID" value="NZ_QPJD01000005.1"/>
</dbReference>
<dbReference type="InterPro" id="IPR006059">
    <property type="entry name" value="SBP"/>
</dbReference>
<dbReference type="SUPFAM" id="SSF53850">
    <property type="entry name" value="Periplasmic binding protein-like II"/>
    <property type="match status" value="1"/>
</dbReference>
<evidence type="ECO:0000256" key="1">
    <source>
        <dbReference type="SAM" id="SignalP"/>
    </source>
</evidence>
<proteinExistence type="predicted"/>
<keyword evidence="1" id="KW-0732">Signal</keyword>
<reference evidence="3 4" key="1">
    <citation type="submission" date="2018-07" db="EMBL/GenBank/DDBJ databases">
        <title>Genomic Encyclopedia of Type Strains, Phase III (KMG-III): the genomes of soil and plant-associated and newly described type strains.</title>
        <authorList>
            <person name="Whitman W."/>
        </authorList>
    </citation>
    <scope>NUCLEOTIDE SEQUENCE [LARGE SCALE GENOMIC DNA]</scope>
    <source>
        <strain evidence="3 4">CECT 7506</strain>
    </source>
</reference>
<dbReference type="EMBL" id="QPJD01000005">
    <property type="protein sequence ID" value="RCW48892.1"/>
    <property type="molecule type" value="Genomic_DNA"/>
</dbReference>
<gene>
    <name evidence="3" type="ORF">DFP97_10576</name>
</gene>
<dbReference type="Proteomes" id="UP000252415">
    <property type="component" value="Unassembled WGS sequence"/>
</dbReference>
<dbReference type="InterPro" id="IPR050490">
    <property type="entry name" value="Bact_solute-bd_prot1"/>
</dbReference>
<comment type="caution">
    <text evidence="3">The sequence shown here is derived from an EMBL/GenBank/DDBJ whole genome shotgun (WGS) entry which is preliminary data.</text>
</comment>
<dbReference type="PROSITE" id="PS51257">
    <property type="entry name" value="PROKAR_LIPOPROTEIN"/>
    <property type="match status" value="1"/>
</dbReference>
<dbReference type="AlphaFoldDB" id="A0A368W6T1"/>
<accession>A0A368W6T1</accession>
<dbReference type="InterPro" id="IPR022627">
    <property type="entry name" value="DUF3502"/>
</dbReference>
<evidence type="ECO:0000313" key="4">
    <source>
        <dbReference type="Proteomes" id="UP000252415"/>
    </source>
</evidence>
<feature type="domain" description="DUF3502" evidence="2">
    <location>
        <begin position="457"/>
        <end position="525"/>
    </location>
</feature>
<dbReference type="PANTHER" id="PTHR43649:SF17">
    <property type="entry name" value="ABC TRANSPORTER SOLUTE BINDING PROTEIN-SUGAR TRANSPORT"/>
    <property type="match status" value="1"/>
</dbReference>
<evidence type="ECO:0000259" key="2">
    <source>
        <dbReference type="Pfam" id="PF12010"/>
    </source>
</evidence>
<keyword evidence="4" id="KW-1185">Reference proteome</keyword>
<dbReference type="Pfam" id="PF12010">
    <property type="entry name" value="DUF3502"/>
    <property type="match status" value="1"/>
</dbReference>
<protein>
    <submittedName>
        <fullName evidence="3">ABC-type glycerol-3-phosphate transport system substrate-binding protein</fullName>
    </submittedName>
</protein>
<name>A0A368W6T1_9BACL</name>
<sequence>MKKKRTAVLLTFVMIFFSACSMVQSQPENMRNAPYSPELQELKFMFFGDKPTDMDIVLQEFERRTKDILGLKLIMEWDAMEEYRQKLKLRLAAGEEFDAVFDASWLSLEQNVAQGYYQKLDKYFNNDDYPGLKKAFPAAYLESNTINGHLYAIPLTQLFYDIEIVYIRKDLRERLGLGPIESYADLEAYLRAVASAYPDMVPLALKGDRGFFKLFANEDKQTHYRMAPHMISGVGAGFQVVLSKDAKHVLGAVTYGDPLSAYEDFPAPLNDPEFFYGSFDRYVAWNKYIQKDVLTERNPQVLFAAGKSAASEAVLSNWTEIRQKLITSIPGAELEGFVYSSCQRKMEKGCIGTDYRAWNNLAIPVTSKHVDETMKFLDWLFQSQENHDLFELGMEGDHWMKAGNEMYKPMPTAMNYLFPRYELTWNPTMSRINADNASEAVELLRYSADPETYYRLPLAGFHFDPSPVKTEIAKVQPVSDQMAQVFRNGLDPAWRSTAAKTNLKLRSLGLEKIRSELVKQIQAYLDAGGT</sequence>
<feature type="signal peptide" evidence="1">
    <location>
        <begin position="1"/>
        <end position="25"/>
    </location>
</feature>
<evidence type="ECO:0000313" key="3">
    <source>
        <dbReference type="EMBL" id="RCW48892.1"/>
    </source>
</evidence>
<dbReference type="Gene3D" id="3.40.190.10">
    <property type="entry name" value="Periplasmic binding protein-like II"/>
    <property type="match status" value="3"/>
</dbReference>
<dbReference type="PANTHER" id="PTHR43649">
    <property type="entry name" value="ARABINOSE-BINDING PROTEIN-RELATED"/>
    <property type="match status" value="1"/>
</dbReference>
<feature type="chain" id="PRO_5017043671" evidence="1">
    <location>
        <begin position="26"/>
        <end position="530"/>
    </location>
</feature>
<dbReference type="Pfam" id="PF01547">
    <property type="entry name" value="SBP_bac_1"/>
    <property type="match status" value="1"/>
</dbReference>